<dbReference type="EMBL" id="AVOT02001298">
    <property type="protein sequence ID" value="MBW0466426.1"/>
    <property type="molecule type" value="Genomic_DNA"/>
</dbReference>
<dbReference type="InterPro" id="IPR053134">
    <property type="entry name" value="RNA-dir_DNA_polymerase"/>
</dbReference>
<dbReference type="Proteomes" id="UP000765509">
    <property type="component" value="Unassembled WGS sequence"/>
</dbReference>
<keyword evidence="2" id="KW-1185">Reference proteome</keyword>
<accession>A0A9Q3BIM0</accession>
<name>A0A9Q3BIM0_9BASI</name>
<dbReference type="SUPFAM" id="SSF56672">
    <property type="entry name" value="DNA/RNA polymerases"/>
    <property type="match status" value="1"/>
</dbReference>
<feature type="non-terminal residue" evidence="1">
    <location>
        <position position="54"/>
    </location>
</feature>
<evidence type="ECO:0008006" key="3">
    <source>
        <dbReference type="Google" id="ProtNLM"/>
    </source>
</evidence>
<evidence type="ECO:0000313" key="1">
    <source>
        <dbReference type="EMBL" id="MBW0466426.1"/>
    </source>
</evidence>
<organism evidence="1 2">
    <name type="scientific">Austropuccinia psidii MF-1</name>
    <dbReference type="NCBI Taxonomy" id="1389203"/>
    <lineage>
        <taxon>Eukaryota</taxon>
        <taxon>Fungi</taxon>
        <taxon>Dikarya</taxon>
        <taxon>Basidiomycota</taxon>
        <taxon>Pucciniomycotina</taxon>
        <taxon>Pucciniomycetes</taxon>
        <taxon>Pucciniales</taxon>
        <taxon>Sphaerophragmiaceae</taxon>
        <taxon>Austropuccinia</taxon>
    </lineage>
</organism>
<dbReference type="AlphaFoldDB" id="A0A9Q3BIM0"/>
<dbReference type="PANTHER" id="PTHR24559:SF444">
    <property type="entry name" value="REVERSE TRANSCRIPTASE DOMAIN-CONTAINING PROTEIN"/>
    <property type="match status" value="1"/>
</dbReference>
<proteinExistence type="predicted"/>
<comment type="caution">
    <text evidence="1">The sequence shown here is derived from an EMBL/GenBank/DDBJ whole genome shotgun (WGS) entry which is preliminary data.</text>
</comment>
<dbReference type="OrthoDB" id="3250101at2759"/>
<evidence type="ECO:0000313" key="2">
    <source>
        <dbReference type="Proteomes" id="UP000765509"/>
    </source>
</evidence>
<gene>
    <name evidence="1" type="ORF">O181_006141</name>
</gene>
<dbReference type="InterPro" id="IPR043128">
    <property type="entry name" value="Rev_trsase/Diguanyl_cyclase"/>
</dbReference>
<protein>
    <recommendedName>
        <fullName evidence="3">Reverse transcriptase domain-containing protein</fullName>
    </recommendedName>
</protein>
<reference evidence="1" key="1">
    <citation type="submission" date="2021-03" db="EMBL/GenBank/DDBJ databases">
        <title>Draft genome sequence of rust myrtle Austropuccinia psidii MF-1, a brazilian biotype.</title>
        <authorList>
            <person name="Quecine M.C."/>
            <person name="Pachon D.M.R."/>
            <person name="Bonatelli M.L."/>
            <person name="Correr F.H."/>
            <person name="Franceschini L.M."/>
            <person name="Leite T.F."/>
            <person name="Margarido G.R.A."/>
            <person name="Almeida C.A."/>
            <person name="Ferrarezi J.A."/>
            <person name="Labate C.A."/>
        </authorList>
    </citation>
    <scope>NUCLEOTIDE SEQUENCE</scope>
    <source>
        <strain evidence="1">MF-1</strain>
    </source>
</reference>
<dbReference type="PANTHER" id="PTHR24559">
    <property type="entry name" value="TRANSPOSON TY3-I GAG-POL POLYPROTEIN"/>
    <property type="match status" value="1"/>
</dbReference>
<dbReference type="InterPro" id="IPR043502">
    <property type="entry name" value="DNA/RNA_pol_sf"/>
</dbReference>
<dbReference type="Gene3D" id="3.30.70.270">
    <property type="match status" value="1"/>
</dbReference>
<sequence>MPFGITNAPAHFKRMMDTIFHKEILEGWTVVYIDYIIIYSKTWEDYVQYIYRAL</sequence>